<feature type="non-terminal residue" evidence="1">
    <location>
        <position position="1"/>
    </location>
</feature>
<dbReference type="InParanoid" id="A0A1Q3C8E5"/>
<name>A0A1Q3C8E5_CEPFO</name>
<dbReference type="PANTHER" id="PTHR11439:SF484">
    <property type="entry name" value="REVERSE TRANSCRIPTASE TY1_COPIA-TYPE DOMAIN-CONTAINING PROTEIN"/>
    <property type="match status" value="1"/>
</dbReference>
<dbReference type="PANTHER" id="PTHR11439">
    <property type="entry name" value="GAG-POL-RELATED RETROTRANSPOSON"/>
    <property type="match status" value="1"/>
</dbReference>
<feature type="non-terminal residue" evidence="1">
    <location>
        <position position="259"/>
    </location>
</feature>
<dbReference type="CDD" id="cd09272">
    <property type="entry name" value="RNase_HI_RT_Ty1"/>
    <property type="match status" value="1"/>
</dbReference>
<proteinExistence type="predicted"/>
<organism evidence="1 2">
    <name type="scientific">Cephalotus follicularis</name>
    <name type="common">Albany pitcher plant</name>
    <dbReference type="NCBI Taxonomy" id="3775"/>
    <lineage>
        <taxon>Eukaryota</taxon>
        <taxon>Viridiplantae</taxon>
        <taxon>Streptophyta</taxon>
        <taxon>Embryophyta</taxon>
        <taxon>Tracheophyta</taxon>
        <taxon>Spermatophyta</taxon>
        <taxon>Magnoliopsida</taxon>
        <taxon>eudicotyledons</taxon>
        <taxon>Gunneridae</taxon>
        <taxon>Pentapetalae</taxon>
        <taxon>rosids</taxon>
        <taxon>fabids</taxon>
        <taxon>Oxalidales</taxon>
        <taxon>Cephalotaceae</taxon>
        <taxon>Cephalotus</taxon>
    </lineage>
</organism>
<dbReference type="InterPro" id="IPR043502">
    <property type="entry name" value="DNA/RNA_pol_sf"/>
</dbReference>
<dbReference type="SUPFAM" id="SSF56672">
    <property type="entry name" value="DNA/RNA polymerases"/>
    <property type="match status" value="1"/>
</dbReference>
<comment type="caution">
    <text evidence="1">The sequence shown here is derived from an EMBL/GenBank/DDBJ whole genome shotgun (WGS) entry which is preliminary data.</text>
</comment>
<evidence type="ECO:0008006" key="3">
    <source>
        <dbReference type="Google" id="ProtNLM"/>
    </source>
</evidence>
<dbReference type="EMBL" id="BDDD01001481">
    <property type="protein sequence ID" value="GAV76371.1"/>
    <property type="molecule type" value="Genomic_DNA"/>
</dbReference>
<gene>
    <name evidence="1" type="ORF">CFOL_v3_19846</name>
</gene>
<dbReference type="AlphaFoldDB" id="A0A1Q3C8E5"/>
<accession>A0A1Q3C8E5</accession>
<keyword evidence="2" id="KW-1185">Reference proteome</keyword>
<sequence>IEMAYSRQGIALSHRKYTLDIVRDTSLMGAKPVDTPTDSNVKFDNEKGDLTHEHVKYRRFVGKLNYLTITSPDISFAVGVVSQFMSAPRKPYWDAVLRIVKYLKNAPGHGFLFNNHGHLRVMSHSDGDKKCGCPMDRRSISGYCVFVGGNLVSWKSKKQPLVSRSSAEDEYRAMTHAVSELTWARMLLVEIGFTAPQTTLLHCDNQFAIHIALNPVFHKCTKHIKEDCHFIREKIKRREIILHHTRSKDQIAYLFTQSL</sequence>
<protein>
    <recommendedName>
        <fullName evidence="3">RVT_2 domain-containing protein</fullName>
    </recommendedName>
</protein>
<dbReference type="Proteomes" id="UP000187406">
    <property type="component" value="Unassembled WGS sequence"/>
</dbReference>
<dbReference type="OrthoDB" id="1645289at2759"/>
<evidence type="ECO:0000313" key="2">
    <source>
        <dbReference type="Proteomes" id="UP000187406"/>
    </source>
</evidence>
<reference evidence="2" key="1">
    <citation type="submission" date="2016-04" db="EMBL/GenBank/DDBJ databases">
        <title>Cephalotus genome sequencing.</title>
        <authorList>
            <person name="Fukushima K."/>
            <person name="Hasebe M."/>
            <person name="Fang X."/>
        </authorList>
    </citation>
    <scope>NUCLEOTIDE SEQUENCE [LARGE SCALE GENOMIC DNA]</scope>
    <source>
        <strain evidence="2">cv. St1</strain>
    </source>
</reference>
<evidence type="ECO:0000313" key="1">
    <source>
        <dbReference type="EMBL" id="GAV76371.1"/>
    </source>
</evidence>